<evidence type="ECO:0000313" key="2">
    <source>
        <dbReference type="EMBL" id="KAE8038813.1"/>
    </source>
</evidence>
<keyword evidence="3" id="KW-1185">Reference proteome</keyword>
<proteinExistence type="predicted"/>
<evidence type="ECO:0000313" key="3">
    <source>
        <dbReference type="Proteomes" id="UP000327013"/>
    </source>
</evidence>
<protein>
    <submittedName>
        <fullName evidence="2">Uncharacterized protein</fullName>
    </submittedName>
</protein>
<evidence type="ECO:0000256" key="1">
    <source>
        <dbReference type="SAM" id="MobiDB-lite"/>
    </source>
</evidence>
<accession>A0A660KQU2</accession>
<sequence>MGRMENDGWIGTFPFLGMNQKDDKKEKEQVFCTKSTYPYLLKNGKKKTTKESGRGSQPHNSGCARTEVTLPPPDNHPSISIDAIPKRMRSSNYMDGDTRHILFIEKPTLFALE</sequence>
<feature type="region of interest" description="Disordered" evidence="1">
    <location>
        <begin position="43"/>
        <end position="82"/>
    </location>
</feature>
<dbReference type="Proteomes" id="UP000327013">
    <property type="component" value="Chromosome 4"/>
</dbReference>
<gene>
    <name evidence="2" type="ORF">FH972_011285</name>
</gene>
<organism evidence="2 3">
    <name type="scientific">Carpinus fangiana</name>
    <dbReference type="NCBI Taxonomy" id="176857"/>
    <lineage>
        <taxon>Eukaryota</taxon>
        <taxon>Viridiplantae</taxon>
        <taxon>Streptophyta</taxon>
        <taxon>Embryophyta</taxon>
        <taxon>Tracheophyta</taxon>
        <taxon>Spermatophyta</taxon>
        <taxon>Magnoliopsida</taxon>
        <taxon>eudicotyledons</taxon>
        <taxon>Gunneridae</taxon>
        <taxon>Pentapetalae</taxon>
        <taxon>rosids</taxon>
        <taxon>fabids</taxon>
        <taxon>Fagales</taxon>
        <taxon>Betulaceae</taxon>
        <taxon>Carpinus</taxon>
    </lineage>
</organism>
<dbReference type="EMBL" id="CM017324">
    <property type="protein sequence ID" value="KAE8038813.1"/>
    <property type="molecule type" value="Genomic_DNA"/>
</dbReference>
<name>A0A660KQU2_9ROSI</name>
<reference evidence="2 3" key="1">
    <citation type="submission" date="2019-06" db="EMBL/GenBank/DDBJ databases">
        <title>A chromosomal-level reference genome of Carpinus fangiana (Coryloideae, Betulaceae).</title>
        <authorList>
            <person name="Yang X."/>
            <person name="Wang Z."/>
            <person name="Zhang L."/>
            <person name="Hao G."/>
            <person name="Liu J."/>
            <person name="Yang Y."/>
        </authorList>
    </citation>
    <scope>NUCLEOTIDE SEQUENCE [LARGE SCALE GENOMIC DNA]</scope>
    <source>
        <strain evidence="2">Cfa_2016G</strain>
        <tissue evidence="2">Leaf</tissue>
    </source>
</reference>
<dbReference type="AlphaFoldDB" id="A0A660KQU2"/>